<evidence type="ECO:0008006" key="5">
    <source>
        <dbReference type="Google" id="ProtNLM"/>
    </source>
</evidence>
<keyword evidence="4" id="KW-1185">Reference proteome</keyword>
<evidence type="ECO:0000313" key="3">
    <source>
        <dbReference type="EMBL" id="MFC3714041.1"/>
    </source>
</evidence>
<reference evidence="4" key="1">
    <citation type="journal article" date="2019" name="Int. J. Syst. Evol. Microbiol.">
        <title>The Global Catalogue of Microorganisms (GCM) 10K type strain sequencing project: providing services to taxonomists for standard genome sequencing and annotation.</title>
        <authorList>
            <consortium name="The Broad Institute Genomics Platform"/>
            <consortium name="The Broad Institute Genome Sequencing Center for Infectious Disease"/>
            <person name="Wu L."/>
            <person name="Ma J."/>
        </authorList>
    </citation>
    <scope>NUCLEOTIDE SEQUENCE [LARGE SCALE GENOMIC DNA]</scope>
    <source>
        <strain evidence="4">KCTC 42644</strain>
    </source>
</reference>
<evidence type="ECO:0000256" key="1">
    <source>
        <dbReference type="SAM" id="MobiDB-lite"/>
    </source>
</evidence>
<evidence type="ECO:0000313" key="4">
    <source>
        <dbReference type="Proteomes" id="UP001595615"/>
    </source>
</evidence>
<proteinExistence type="predicted"/>
<dbReference type="EMBL" id="JBHRXV010000011">
    <property type="protein sequence ID" value="MFC3714041.1"/>
    <property type="molecule type" value="Genomic_DNA"/>
</dbReference>
<dbReference type="RefSeq" id="WP_380863110.1">
    <property type="nucleotide sequence ID" value="NZ_JBHRXV010000011.1"/>
</dbReference>
<evidence type="ECO:0000256" key="2">
    <source>
        <dbReference type="SAM" id="SignalP"/>
    </source>
</evidence>
<keyword evidence="2" id="KW-0732">Signal</keyword>
<feature type="chain" id="PRO_5046988656" description="17 kDa surface antigen" evidence="2">
    <location>
        <begin position="20"/>
        <end position="202"/>
    </location>
</feature>
<protein>
    <recommendedName>
        <fullName evidence="5">17 kDa surface antigen</fullName>
    </recommendedName>
</protein>
<accession>A0ABV7XE03</accession>
<gene>
    <name evidence="3" type="ORF">ACFOMD_15830</name>
</gene>
<feature type="region of interest" description="Disordered" evidence="1">
    <location>
        <begin position="90"/>
        <end position="119"/>
    </location>
</feature>
<dbReference type="Proteomes" id="UP001595615">
    <property type="component" value="Unassembled WGS sequence"/>
</dbReference>
<organism evidence="3 4">
    <name type="scientific">Sphingoaurantiacus capsulatus</name>
    <dbReference type="NCBI Taxonomy" id="1771310"/>
    <lineage>
        <taxon>Bacteria</taxon>
        <taxon>Pseudomonadati</taxon>
        <taxon>Pseudomonadota</taxon>
        <taxon>Alphaproteobacteria</taxon>
        <taxon>Sphingomonadales</taxon>
        <taxon>Sphingosinicellaceae</taxon>
        <taxon>Sphingoaurantiacus</taxon>
    </lineage>
</organism>
<sequence length="202" mass="22176">MRRLFRTAAVAVLTLGMLAGDIATLSFTPTAAEAGWRRGGGGFGYGVGYGHRGRYGGYGYYHRNRVSAGEVIATVAVVGAAVAIANSARRDRDNDDDGWGDRDWDRRRDGGTRQDRREDIAVDECRDEAERQARTYGTSASIRDIYDVDGRGNEVRVRGLVEIAKSEQVGGNMQRQISSERFICIVRNGLVDSYQLGGYASR</sequence>
<name>A0ABV7XE03_9SPHN</name>
<comment type="caution">
    <text evidence="3">The sequence shown here is derived from an EMBL/GenBank/DDBJ whole genome shotgun (WGS) entry which is preliminary data.</text>
</comment>
<feature type="signal peptide" evidence="2">
    <location>
        <begin position="1"/>
        <end position="19"/>
    </location>
</feature>